<evidence type="ECO:0000256" key="2">
    <source>
        <dbReference type="ARBA" id="ARBA00022679"/>
    </source>
</evidence>
<evidence type="ECO:0000313" key="4">
    <source>
        <dbReference type="EMBL" id="TWT34066.1"/>
    </source>
</evidence>
<keyword evidence="5" id="KW-1185">Reference proteome</keyword>
<gene>
    <name evidence="4" type="ORF">KOR34_39020</name>
</gene>
<dbReference type="GO" id="GO:0070569">
    <property type="term" value="F:uridylyltransferase activity"/>
    <property type="evidence" value="ECO:0007669"/>
    <property type="project" value="InterPro"/>
</dbReference>
<sequence length="472" mass="50853">MADLESLKAKLAPFNQQHVLQFWDELPEAGRQQLALQLEEIDPGLIAQLHSGDAEQPDWHALAQSADPPPAMRLADRQQGQAGGLGVTPEQARARGRQALDAGEVGVLLVAGGQGSRLGFDHPKGMYPIGPVSDATLLQIHLEKAIALANRHGKSLPVYLMTSPVTHDEQLAFLKANDNFGLAEDDLVVFCQGTMPAVDKATGKLLMAEKDALFLSPDGHGGTVSALAKSGAIDHMNRRGVKHLFYLQVDNPIVPIGDAEFIGYHLLAESELTSMAVAKETPGEKLGNFAMIDDAMTIIEYSDMPDDVAEQRDADGGLRFWAGSIAVHVFGVAFLERMLGMKDSLPFHIANKKVPHVDESGALVEPSENNALKFEKFIFDLLPKAANPIVVEYAEAEVFAPLKNAPGAPKDTEEYVQRFMMAQHRGWLAAAGVDLPADAQVEISPLWALDAEGVEAKAKAGSVEVSGPTYLR</sequence>
<comment type="similarity">
    <text evidence="1">Belongs to the UDPGP type 1 family.</text>
</comment>
<dbReference type="Proteomes" id="UP000316714">
    <property type="component" value="Unassembled WGS sequence"/>
</dbReference>
<dbReference type="PANTHER" id="PTHR11952:SF2">
    <property type="entry name" value="LD24639P"/>
    <property type="match status" value="1"/>
</dbReference>
<dbReference type="InterPro" id="IPR002618">
    <property type="entry name" value="UDPGP_fam"/>
</dbReference>
<organism evidence="4 5">
    <name type="scientific">Posidoniimonas corsicana</name>
    <dbReference type="NCBI Taxonomy" id="1938618"/>
    <lineage>
        <taxon>Bacteria</taxon>
        <taxon>Pseudomonadati</taxon>
        <taxon>Planctomycetota</taxon>
        <taxon>Planctomycetia</taxon>
        <taxon>Pirellulales</taxon>
        <taxon>Lacipirellulaceae</taxon>
        <taxon>Posidoniimonas</taxon>
    </lineage>
</organism>
<dbReference type="PANTHER" id="PTHR11952">
    <property type="entry name" value="UDP- GLUCOSE PYROPHOSPHORYLASE"/>
    <property type="match status" value="1"/>
</dbReference>
<keyword evidence="3 4" id="KW-0548">Nucleotidyltransferase</keyword>
<evidence type="ECO:0000313" key="5">
    <source>
        <dbReference type="Proteomes" id="UP000316714"/>
    </source>
</evidence>
<evidence type="ECO:0000256" key="3">
    <source>
        <dbReference type="ARBA" id="ARBA00022695"/>
    </source>
</evidence>
<protein>
    <submittedName>
        <fullName evidence="4">Putative uridylyltransferase</fullName>
        <ecNumber evidence="4">2.7.7.-</ecNumber>
    </submittedName>
</protein>
<name>A0A5C5V6A7_9BACT</name>
<dbReference type="Pfam" id="PF01704">
    <property type="entry name" value="UDPGP"/>
    <property type="match status" value="1"/>
</dbReference>
<keyword evidence="2 4" id="KW-0808">Transferase</keyword>
<dbReference type="EMBL" id="SIHJ01000002">
    <property type="protein sequence ID" value="TWT34066.1"/>
    <property type="molecule type" value="Genomic_DNA"/>
</dbReference>
<dbReference type="OrthoDB" id="9806910at2"/>
<proteinExistence type="inferred from homology"/>
<dbReference type="CDD" id="cd04193">
    <property type="entry name" value="UDPGlcNAc_PPase"/>
    <property type="match status" value="1"/>
</dbReference>
<dbReference type="EC" id="2.7.7.-" evidence="4"/>
<dbReference type="Gene3D" id="3.90.550.10">
    <property type="entry name" value="Spore Coat Polysaccharide Biosynthesis Protein SpsA, Chain A"/>
    <property type="match status" value="1"/>
</dbReference>
<dbReference type="AlphaFoldDB" id="A0A5C5V6A7"/>
<dbReference type="SUPFAM" id="SSF53448">
    <property type="entry name" value="Nucleotide-diphospho-sugar transferases"/>
    <property type="match status" value="1"/>
</dbReference>
<dbReference type="InterPro" id="IPR039741">
    <property type="entry name" value="UDP-sugar_pyrophosphorylase"/>
</dbReference>
<accession>A0A5C5V6A7</accession>
<dbReference type="RefSeq" id="WP_146567201.1">
    <property type="nucleotide sequence ID" value="NZ_SIHJ01000002.1"/>
</dbReference>
<evidence type="ECO:0000256" key="1">
    <source>
        <dbReference type="ARBA" id="ARBA00010401"/>
    </source>
</evidence>
<dbReference type="InterPro" id="IPR029044">
    <property type="entry name" value="Nucleotide-diphossugar_trans"/>
</dbReference>
<comment type="caution">
    <text evidence="4">The sequence shown here is derived from an EMBL/GenBank/DDBJ whole genome shotgun (WGS) entry which is preliminary data.</text>
</comment>
<reference evidence="4 5" key="1">
    <citation type="submission" date="2019-02" db="EMBL/GenBank/DDBJ databases">
        <title>Deep-cultivation of Planctomycetes and their phenomic and genomic characterization uncovers novel biology.</title>
        <authorList>
            <person name="Wiegand S."/>
            <person name="Jogler M."/>
            <person name="Boedeker C."/>
            <person name="Pinto D."/>
            <person name="Vollmers J."/>
            <person name="Rivas-Marin E."/>
            <person name="Kohn T."/>
            <person name="Peeters S.H."/>
            <person name="Heuer A."/>
            <person name="Rast P."/>
            <person name="Oberbeckmann S."/>
            <person name="Bunk B."/>
            <person name="Jeske O."/>
            <person name="Meyerdierks A."/>
            <person name="Storesund J.E."/>
            <person name="Kallscheuer N."/>
            <person name="Luecker S."/>
            <person name="Lage O.M."/>
            <person name="Pohl T."/>
            <person name="Merkel B.J."/>
            <person name="Hornburger P."/>
            <person name="Mueller R.-W."/>
            <person name="Bruemmer F."/>
            <person name="Labrenz M."/>
            <person name="Spormann A.M."/>
            <person name="Op Den Camp H."/>
            <person name="Overmann J."/>
            <person name="Amann R."/>
            <person name="Jetten M.S.M."/>
            <person name="Mascher T."/>
            <person name="Medema M.H."/>
            <person name="Devos D.P."/>
            <person name="Kaster A.-K."/>
            <person name="Ovreas L."/>
            <person name="Rohde M."/>
            <person name="Galperin M.Y."/>
            <person name="Jogler C."/>
        </authorList>
    </citation>
    <scope>NUCLEOTIDE SEQUENCE [LARGE SCALE GENOMIC DNA]</scope>
    <source>
        <strain evidence="4 5">KOR34</strain>
    </source>
</reference>